<gene>
    <name evidence="1" type="ORF">IFT41_24330</name>
</gene>
<name>A0ACC5PW15_ENTAG</name>
<evidence type="ECO:0000313" key="1">
    <source>
        <dbReference type="EMBL" id="MBD8129225.1"/>
    </source>
</evidence>
<reference evidence="1 2" key="1">
    <citation type="journal article" date="2020" name="FEMS Microbiol. Ecol.">
        <title>Temporal dynamics of bacterial communities during seed development and maturation.</title>
        <authorList>
            <person name="Chesneau G."/>
            <person name="Torres-Cortes G."/>
            <person name="Briand M."/>
            <person name="Darrasse A."/>
            <person name="Preveaux A."/>
            <person name="Marais C."/>
            <person name="Jacques M.A."/>
            <person name="Shade A."/>
            <person name="Barret M."/>
        </authorList>
    </citation>
    <scope>NUCLEOTIDE SEQUENCE [LARGE SCALE GENOMIC DNA]</scope>
    <source>
        <strain evidence="1 2">CFBP13709</strain>
    </source>
</reference>
<comment type="caution">
    <text evidence="1">The sequence shown here is derived from an EMBL/GenBank/DDBJ whole genome shotgun (WGS) entry which is preliminary data.</text>
</comment>
<organism evidence="1 2">
    <name type="scientific">Enterobacter agglomerans</name>
    <name type="common">Erwinia herbicola</name>
    <name type="synonym">Pantoea agglomerans</name>
    <dbReference type="NCBI Taxonomy" id="549"/>
    <lineage>
        <taxon>Bacteria</taxon>
        <taxon>Pseudomonadati</taxon>
        <taxon>Pseudomonadota</taxon>
        <taxon>Gammaproteobacteria</taxon>
        <taxon>Enterobacterales</taxon>
        <taxon>Erwiniaceae</taxon>
        <taxon>Pantoea</taxon>
        <taxon>Pantoea agglomerans group</taxon>
    </lineage>
</organism>
<keyword evidence="2" id="KW-1185">Reference proteome</keyword>
<protein>
    <submittedName>
        <fullName evidence="1">Tyrosine-type recombinase/integrase</fullName>
    </submittedName>
</protein>
<evidence type="ECO:0000313" key="2">
    <source>
        <dbReference type="Proteomes" id="UP000610459"/>
    </source>
</evidence>
<proteinExistence type="predicted"/>
<dbReference type="Proteomes" id="UP000610459">
    <property type="component" value="Unassembled WGS sequence"/>
</dbReference>
<dbReference type="EMBL" id="JACYNR010000047">
    <property type="protein sequence ID" value="MBD8129225.1"/>
    <property type="molecule type" value="Genomic_DNA"/>
</dbReference>
<sequence>MAPTHQNSKNSGTGILEPIVIGDQNSPGLWHQIDWQRAVTLRKMAATRSAPMYLLAPEISALLSYMEDIRQLAFFSTLWNTGARPNEALALTRQDFDINDVQSFVELRTLKQRSRGRGRPGKDESVKRALPLFDTAYVRLMRQIFASFPAAKNARIWPESHDTAGRWLKRAIDRAAQDGVTFSLSAINPKTFRHSFAVHLLYNRVSERELQEFMGHQCAESTQVYTRIFALDVAMGSNISFSFDSRAAVDALRVTGSRHERLR</sequence>
<accession>A0ACC5PW15</accession>